<proteinExistence type="predicted"/>
<dbReference type="PANTHER" id="PTHR42685:SF22">
    <property type="entry name" value="CONDITIONED MEDIUM FACTOR RECEPTOR 1"/>
    <property type="match status" value="1"/>
</dbReference>
<dbReference type="PANTHER" id="PTHR42685">
    <property type="entry name" value="GERANYLGERANYL DIPHOSPHATE REDUCTASE"/>
    <property type="match status" value="1"/>
</dbReference>
<dbReference type="Gene3D" id="3.50.50.60">
    <property type="entry name" value="FAD/NAD(P)-binding domain"/>
    <property type="match status" value="1"/>
</dbReference>
<feature type="domain" description="FAD-binding" evidence="1">
    <location>
        <begin position="7"/>
        <end position="338"/>
    </location>
</feature>
<protein>
    <submittedName>
        <fullName evidence="2">2-polyprenyl-6-methoxyphenol hydroxylase</fullName>
    </submittedName>
</protein>
<dbReference type="InterPro" id="IPR002938">
    <property type="entry name" value="FAD-bd"/>
</dbReference>
<accession>A0A1I3TFR6</accession>
<evidence type="ECO:0000313" key="2">
    <source>
        <dbReference type="EMBL" id="SFJ70024.1"/>
    </source>
</evidence>
<sequence>MDFNNQEYDVIIVGARVAGSSLAILLSKMGKRVLLIDRDRFPSDTLSTHHIGHVKYLRELGVLADVEALGLRRLTRWRTYIGDCILEGPHVHYALVPRRIHLDQILLDHALRYKTLHFAVQMSVVQLIEDNGVVVGVIMQDRNGKQIEARARIVVGADGKYSKIAKWVEAETYNEVPAVRSVYYAYFKGVTPLAEPATEIFLQDDRMGFIFPMQENLDCLVLEIHQDEFDTFRKNLVEMFETAFRRFYGMEKRMRNAVLEGSIRGTRGVNNYLRKPYGNGWALTGDAAYCKDPSTGQGINDAFLQSFLLAEALEKVFAGGDWEETMSEYHRKRDEAVLKSYQATIDYARIPQVSPNTEALLKVLIGIPSIAAQWAIELPGLLRNYKKMEPYLQRAEEMAQLMFGYDPSIK</sequence>
<evidence type="ECO:0000259" key="1">
    <source>
        <dbReference type="Pfam" id="PF01494"/>
    </source>
</evidence>
<dbReference type="SUPFAM" id="SSF51905">
    <property type="entry name" value="FAD/NAD(P)-binding domain"/>
    <property type="match status" value="1"/>
</dbReference>
<name>A0A1I3TFR6_9BACL</name>
<dbReference type="Proteomes" id="UP000199545">
    <property type="component" value="Unassembled WGS sequence"/>
</dbReference>
<dbReference type="PRINTS" id="PR00420">
    <property type="entry name" value="RNGMNOXGNASE"/>
</dbReference>
<dbReference type="GO" id="GO:0071949">
    <property type="term" value="F:FAD binding"/>
    <property type="evidence" value="ECO:0007669"/>
    <property type="project" value="InterPro"/>
</dbReference>
<dbReference type="InterPro" id="IPR036188">
    <property type="entry name" value="FAD/NAD-bd_sf"/>
</dbReference>
<dbReference type="STRING" id="46223.SAMN05421852_11768"/>
<keyword evidence="3" id="KW-1185">Reference proteome</keyword>
<gene>
    <name evidence="2" type="ORF">SAMN05421852_11768</name>
</gene>
<evidence type="ECO:0000313" key="3">
    <source>
        <dbReference type="Proteomes" id="UP000199545"/>
    </source>
</evidence>
<reference evidence="2 3" key="1">
    <citation type="submission" date="2016-10" db="EMBL/GenBank/DDBJ databases">
        <authorList>
            <person name="de Groot N.N."/>
        </authorList>
    </citation>
    <scope>NUCLEOTIDE SEQUENCE [LARGE SCALE GENOMIC DNA]</scope>
    <source>
        <strain evidence="2 3">DSM 44778</strain>
    </source>
</reference>
<organism evidence="2 3">
    <name type="scientific">Thermoflavimicrobium dichotomicum</name>
    <dbReference type="NCBI Taxonomy" id="46223"/>
    <lineage>
        <taxon>Bacteria</taxon>
        <taxon>Bacillati</taxon>
        <taxon>Bacillota</taxon>
        <taxon>Bacilli</taxon>
        <taxon>Bacillales</taxon>
        <taxon>Thermoactinomycetaceae</taxon>
        <taxon>Thermoflavimicrobium</taxon>
    </lineage>
</organism>
<dbReference type="Pfam" id="PF01494">
    <property type="entry name" value="FAD_binding_3"/>
    <property type="match status" value="1"/>
</dbReference>
<dbReference type="RefSeq" id="WP_093231148.1">
    <property type="nucleotide sequence ID" value="NZ_FORR01000017.1"/>
</dbReference>
<dbReference type="OrthoDB" id="9806565at2"/>
<dbReference type="InterPro" id="IPR050407">
    <property type="entry name" value="Geranylgeranyl_reductase"/>
</dbReference>
<dbReference type="AlphaFoldDB" id="A0A1I3TFR6"/>
<dbReference type="EMBL" id="FORR01000017">
    <property type="protein sequence ID" value="SFJ70024.1"/>
    <property type="molecule type" value="Genomic_DNA"/>
</dbReference>